<keyword evidence="15" id="KW-1185">Reference proteome</keyword>
<feature type="region of interest" description="Disordered" evidence="13">
    <location>
        <begin position="1"/>
        <end position="32"/>
    </location>
</feature>
<dbReference type="CDD" id="cd23804">
    <property type="entry name" value="UBCc_UBE2S"/>
    <property type="match status" value="1"/>
</dbReference>
<evidence type="ECO:0000256" key="10">
    <source>
        <dbReference type="ARBA" id="ARBA00053181"/>
    </source>
</evidence>
<dbReference type="PANTHER" id="PTHR24067">
    <property type="entry name" value="UBIQUITIN-CONJUGATING ENZYME E2"/>
    <property type="match status" value="1"/>
</dbReference>
<keyword evidence="8" id="KW-0067">ATP-binding</keyword>
<dbReference type="GO" id="GO:0005524">
    <property type="term" value="F:ATP binding"/>
    <property type="evidence" value="ECO:0007669"/>
    <property type="project" value="UniProtKB-KW"/>
</dbReference>
<keyword evidence="6" id="KW-0547">Nucleotide-binding</keyword>
<evidence type="ECO:0000259" key="14">
    <source>
        <dbReference type="PROSITE" id="PS50127"/>
    </source>
</evidence>
<dbReference type="FunFam" id="3.10.110.10:FF:000034">
    <property type="entry name" value="Ubiquitin-conjugating enzyme E2 S"/>
    <property type="match status" value="1"/>
</dbReference>
<dbReference type="GO" id="GO:0010458">
    <property type="term" value="P:exit from mitosis"/>
    <property type="evidence" value="ECO:0007669"/>
    <property type="project" value="UniProtKB-ARBA"/>
</dbReference>
<evidence type="ECO:0000256" key="13">
    <source>
        <dbReference type="SAM" id="MobiDB-lite"/>
    </source>
</evidence>
<dbReference type="SUPFAM" id="SSF54495">
    <property type="entry name" value="UBC-like"/>
    <property type="match status" value="1"/>
</dbReference>
<dbReference type="Proteomes" id="UP000515140">
    <property type="component" value="Unplaced"/>
</dbReference>
<dbReference type="GO" id="GO:0061631">
    <property type="term" value="F:ubiquitin conjugating enzyme activity"/>
    <property type="evidence" value="ECO:0007669"/>
    <property type="project" value="UniProtKB-EC"/>
</dbReference>
<dbReference type="InParanoid" id="A0A6P5LSB2"/>
<evidence type="ECO:0000256" key="11">
    <source>
        <dbReference type="ARBA" id="ARBA00065204"/>
    </source>
</evidence>
<feature type="domain" description="UBC core" evidence="14">
    <location>
        <begin position="279"/>
        <end position="425"/>
    </location>
</feature>
<dbReference type="InterPro" id="IPR016135">
    <property type="entry name" value="UBQ-conjugating_enzyme/RWD"/>
</dbReference>
<dbReference type="KEGG" id="pcw:110219827"/>
<dbReference type="AlphaFoldDB" id="A0A6P5LSB2"/>
<feature type="compositionally biased region" description="Basic residues" evidence="13">
    <location>
        <begin position="466"/>
        <end position="480"/>
    </location>
</feature>
<dbReference type="PROSITE" id="PS50127">
    <property type="entry name" value="UBC_2"/>
    <property type="match status" value="1"/>
</dbReference>
<evidence type="ECO:0000256" key="2">
    <source>
        <dbReference type="ARBA" id="ARBA00004906"/>
    </source>
</evidence>
<sequence length="480" mass="50208">MGAYRLMDNGGSDQASPQWPTARPVAQPRLPPARIGSAFVGPTYASASGTLSLCSLARLPVAQTFQNPAPPLAATVTRGPRDGPGSNRPIGGARSPLRSTRPLPSPISSRSPTSSVRAPPFTLSLAFPLSGPRLPLADPRPSGPRPRSQRATGARARGRVWDVAARAADSVRRGSRGGWAGGRGSGRGGGGGGGGGCCGVGQREQERPAAVAGAGPGPRRRPRRKRSRNRSPGAPGTRGRRPPPPNPPIPEAVPRRGLGGSRPPGPGDMNSNVENLPPHIIRLVYKEVTTLTSDPPDGIKVFPNEEDLTDLQVTIEGPEGTPYAGGLFRMKLLLGKDFPAAPPKGFFLTKIFHPNVGANGEICVNVLKRDWTAELGIRHVLLTIKCLLIHPNPESALNEEAGRLLLEDYEGYAARARLLTEIHGGAGGPGAARAAEAGASSSSPPGPGAEGPMAKKHAGERDKKQAAKKKTDKKRALRRL</sequence>
<feature type="compositionally biased region" description="Pro residues" evidence="13">
    <location>
        <begin position="242"/>
        <end position="251"/>
    </location>
</feature>
<name>A0A6P5LSB2_PHACI</name>
<keyword evidence="9" id="KW-0131">Cell cycle</keyword>
<dbReference type="GeneID" id="110219827"/>
<evidence type="ECO:0000256" key="3">
    <source>
        <dbReference type="ARBA" id="ARBA00012486"/>
    </source>
</evidence>
<dbReference type="GO" id="GO:0031145">
    <property type="term" value="P:anaphase-promoting complex-dependent catabolic process"/>
    <property type="evidence" value="ECO:0007669"/>
    <property type="project" value="UniProtKB-ARBA"/>
</dbReference>
<evidence type="ECO:0000256" key="7">
    <source>
        <dbReference type="ARBA" id="ARBA00022786"/>
    </source>
</evidence>
<gene>
    <name evidence="16" type="primary">UBE2S</name>
</gene>
<evidence type="ECO:0000256" key="6">
    <source>
        <dbReference type="ARBA" id="ARBA00022741"/>
    </source>
</evidence>
<comment type="function">
    <text evidence="10">Accepts ubiquitin from the E1 complex and catalyzes its covalent attachment to other proteins. Catalyzes 'Lys-11'-linked polyubiquitination. Acts as an essential factor of the anaphase promoting complex/cyclosome (APC/C), a cell cycle-regulated ubiquitin ligase that controls progression through mitosis. Acts by specifically elongating 'Lys-11'-linked polyubiquitin chains initiated by the E2 enzyme UBE2C/UBCH10 on APC/C substrates, enhancing the degradation of APC/C substrates by the proteasome and promoting mitotic exit. Also acts by elongating ubiquitin chains initiated by the E2 enzyme UBE2D1/UBCH5 in vitro; it is however unclear whether UBE2D1/UBCH5 acts as an E2 enzyme for the APC/C in vivo. Also involved in ubiquitination and subsequent degradation of VHL, resulting in an accumulation of HIF1A. In vitro able to promote polyubiquitination using all 7 ubiquitin Lys residues, except 'Lys-48'-linked polyubiquitination.</text>
</comment>
<dbReference type="EC" id="2.3.2.23" evidence="3"/>
<protein>
    <recommendedName>
        <fullName evidence="3">E2 ubiquitin-conjugating enzyme</fullName>
        <ecNumber evidence="3">2.3.2.23</ecNumber>
    </recommendedName>
</protein>
<proteinExistence type="predicted"/>
<evidence type="ECO:0000256" key="5">
    <source>
        <dbReference type="ARBA" id="ARBA00022679"/>
    </source>
</evidence>
<comment type="subunit">
    <text evidence="11">Component of the APC/C complex, composed of at least 14 distinct subunits that assemble into a complex of at least 19 chains with a combined molecular mass of around 1.2 MDa. Within this complex, directly interacts with ANAPC2 and ANAPC4. Interacts with CDC20, FZR1/CDH1 and VHL.</text>
</comment>
<evidence type="ECO:0000256" key="8">
    <source>
        <dbReference type="ARBA" id="ARBA00022840"/>
    </source>
</evidence>
<dbReference type="SMART" id="SM00212">
    <property type="entry name" value="UBCc"/>
    <property type="match status" value="1"/>
</dbReference>
<feature type="compositionally biased region" description="Low complexity" evidence="13">
    <location>
        <begin position="145"/>
        <end position="168"/>
    </location>
</feature>
<keyword evidence="4" id="KW-0132">Cell division</keyword>
<comment type="pathway">
    <text evidence="2">Protein modification; protein ubiquitination.</text>
</comment>
<feature type="compositionally biased region" description="Low complexity" evidence="13">
    <location>
        <begin position="93"/>
        <end position="120"/>
    </location>
</feature>
<reference evidence="16" key="1">
    <citation type="submission" date="2025-08" db="UniProtKB">
        <authorList>
            <consortium name="RefSeq"/>
        </authorList>
    </citation>
    <scope>IDENTIFICATION</scope>
    <source>
        <tissue evidence="16">Spleen</tissue>
    </source>
</reference>
<evidence type="ECO:0000256" key="9">
    <source>
        <dbReference type="ARBA" id="ARBA00023306"/>
    </source>
</evidence>
<dbReference type="InterPro" id="IPR000608">
    <property type="entry name" value="UBC"/>
</dbReference>
<evidence type="ECO:0000313" key="16">
    <source>
        <dbReference type="RefSeq" id="XP_020859194.1"/>
    </source>
</evidence>
<organism evidence="15 16">
    <name type="scientific">Phascolarctos cinereus</name>
    <name type="common">Koala</name>
    <dbReference type="NCBI Taxonomy" id="38626"/>
    <lineage>
        <taxon>Eukaryota</taxon>
        <taxon>Metazoa</taxon>
        <taxon>Chordata</taxon>
        <taxon>Craniata</taxon>
        <taxon>Vertebrata</taxon>
        <taxon>Euteleostomi</taxon>
        <taxon>Mammalia</taxon>
        <taxon>Metatheria</taxon>
        <taxon>Diprotodontia</taxon>
        <taxon>Phascolarctidae</taxon>
        <taxon>Phascolarctos</taxon>
    </lineage>
</organism>
<evidence type="ECO:0000313" key="15">
    <source>
        <dbReference type="Proteomes" id="UP000515140"/>
    </source>
</evidence>
<dbReference type="CTD" id="27338"/>
<dbReference type="InterPro" id="IPR023313">
    <property type="entry name" value="UBQ-conjugating_AS"/>
</dbReference>
<evidence type="ECO:0000256" key="1">
    <source>
        <dbReference type="ARBA" id="ARBA00000485"/>
    </source>
</evidence>
<evidence type="ECO:0000256" key="4">
    <source>
        <dbReference type="ARBA" id="ARBA00022618"/>
    </source>
</evidence>
<accession>A0A6P5LSB2</accession>
<dbReference type="InterPro" id="IPR050113">
    <property type="entry name" value="Ub_conjugating_enzyme"/>
</dbReference>
<dbReference type="Pfam" id="PF00179">
    <property type="entry name" value="UQ_con"/>
    <property type="match status" value="1"/>
</dbReference>
<dbReference type="GO" id="GO:0051301">
    <property type="term" value="P:cell division"/>
    <property type="evidence" value="ECO:0007669"/>
    <property type="project" value="UniProtKB-KW"/>
</dbReference>
<keyword evidence="5" id="KW-0808">Transferase</keyword>
<keyword evidence="7" id="KW-0833">Ubl conjugation pathway</keyword>
<feature type="active site" description="Glycyl thioester intermediate" evidence="12">
    <location>
        <position position="363"/>
    </location>
</feature>
<dbReference type="Gene3D" id="3.10.110.10">
    <property type="entry name" value="Ubiquitin Conjugating Enzyme"/>
    <property type="match status" value="1"/>
</dbReference>
<feature type="compositionally biased region" description="Low complexity" evidence="13">
    <location>
        <begin position="431"/>
        <end position="443"/>
    </location>
</feature>
<feature type="compositionally biased region" description="Basic residues" evidence="13">
    <location>
        <begin position="218"/>
        <end position="229"/>
    </location>
</feature>
<dbReference type="RefSeq" id="XP_020859194.1">
    <property type="nucleotide sequence ID" value="XM_021003535.1"/>
</dbReference>
<dbReference type="PROSITE" id="PS00183">
    <property type="entry name" value="UBC_1"/>
    <property type="match status" value="1"/>
</dbReference>
<comment type="catalytic activity">
    <reaction evidence="1">
        <text>S-ubiquitinyl-[E1 ubiquitin-activating enzyme]-L-cysteine + [E2 ubiquitin-conjugating enzyme]-L-cysteine = [E1 ubiquitin-activating enzyme]-L-cysteine + S-ubiquitinyl-[E2 ubiquitin-conjugating enzyme]-L-cysteine.</text>
        <dbReference type="EC" id="2.3.2.23"/>
    </reaction>
</comment>
<feature type="region of interest" description="Disordered" evidence="13">
    <location>
        <begin position="70"/>
        <end position="275"/>
    </location>
</feature>
<feature type="compositionally biased region" description="Gly residues" evidence="13">
    <location>
        <begin position="176"/>
        <end position="199"/>
    </location>
</feature>
<evidence type="ECO:0000256" key="12">
    <source>
        <dbReference type="PROSITE-ProRule" id="PRU10133"/>
    </source>
</evidence>
<feature type="region of interest" description="Disordered" evidence="13">
    <location>
        <begin position="427"/>
        <end position="480"/>
    </location>
</feature>